<evidence type="ECO:0000256" key="1">
    <source>
        <dbReference type="SAM" id="MobiDB-lite"/>
    </source>
</evidence>
<protein>
    <submittedName>
        <fullName evidence="2">Uncharacterized protein</fullName>
    </submittedName>
</protein>
<feature type="compositionally biased region" description="Polar residues" evidence="1">
    <location>
        <begin position="31"/>
        <end position="47"/>
    </location>
</feature>
<name>A0A5B7D838_PORTR</name>
<feature type="compositionally biased region" description="Basic and acidic residues" evidence="1">
    <location>
        <begin position="56"/>
        <end position="81"/>
    </location>
</feature>
<dbReference type="AlphaFoldDB" id="A0A5B7D838"/>
<comment type="caution">
    <text evidence="2">The sequence shown here is derived from an EMBL/GenBank/DDBJ whole genome shotgun (WGS) entry which is preliminary data.</text>
</comment>
<dbReference type="EMBL" id="VSRR010000589">
    <property type="protein sequence ID" value="MPC17441.1"/>
    <property type="molecule type" value="Genomic_DNA"/>
</dbReference>
<gene>
    <name evidence="2" type="ORF">E2C01_010299</name>
</gene>
<proteinExistence type="predicted"/>
<keyword evidence="3" id="KW-1185">Reference proteome</keyword>
<feature type="region of interest" description="Disordered" evidence="1">
    <location>
        <begin position="31"/>
        <end position="95"/>
    </location>
</feature>
<dbReference type="Proteomes" id="UP000324222">
    <property type="component" value="Unassembled WGS sequence"/>
</dbReference>
<reference evidence="2 3" key="1">
    <citation type="submission" date="2019-05" db="EMBL/GenBank/DDBJ databases">
        <title>Another draft genome of Portunus trituberculatus and its Hox gene families provides insights of decapod evolution.</title>
        <authorList>
            <person name="Jeong J.-H."/>
            <person name="Song I."/>
            <person name="Kim S."/>
            <person name="Choi T."/>
            <person name="Kim D."/>
            <person name="Ryu S."/>
            <person name="Kim W."/>
        </authorList>
    </citation>
    <scope>NUCLEOTIDE SEQUENCE [LARGE SCALE GENOMIC DNA]</scope>
    <source>
        <tissue evidence="2">Muscle</tissue>
    </source>
</reference>
<accession>A0A5B7D838</accession>
<organism evidence="2 3">
    <name type="scientific">Portunus trituberculatus</name>
    <name type="common">Swimming crab</name>
    <name type="synonym">Neptunus trituberculatus</name>
    <dbReference type="NCBI Taxonomy" id="210409"/>
    <lineage>
        <taxon>Eukaryota</taxon>
        <taxon>Metazoa</taxon>
        <taxon>Ecdysozoa</taxon>
        <taxon>Arthropoda</taxon>
        <taxon>Crustacea</taxon>
        <taxon>Multicrustacea</taxon>
        <taxon>Malacostraca</taxon>
        <taxon>Eumalacostraca</taxon>
        <taxon>Eucarida</taxon>
        <taxon>Decapoda</taxon>
        <taxon>Pleocyemata</taxon>
        <taxon>Brachyura</taxon>
        <taxon>Eubrachyura</taxon>
        <taxon>Portunoidea</taxon>
        <taxon>Portunidae</taxon>
        <taxon>Portuninae</taxon>
        <taxon>Portunus</taxon>
    </lineage>
</organism>
<evidence type="ECO:0000313" key="2">
    <source>
        <dbReference type="EMBL" id="MPC17441.1"/>
    </source>
</evidence>
<sequence length="95" mass="10619">MSDKLKGSQELRQNAATSFIALSGLSRRWSGTPQGQDNFIKTCNSGPRVSHSAHLLHKDSSRFSSKSDDRAFLERHSDRDPGATSEQTDYSKNEY</sequence>
<evidence type="ECO:0000313" key="3">
    <source>
        <dbReference type="Proteomes" id="UP000324222"/>
    </source>
</evidence>